<dbReference type="Pfam" id="PF13532">
    <property type="entry name" value="2OG-FeII_Oxy_2"/>
    <property type="match status" value="1"/>
</dbReference>
<comment type="cofactor">
    <cofactor evidence="15">
        <name>Fe(2+)</name>
        <dbReference type="ChEBI" id="CHEBI:29033"/>
    </cofactor>
    <text evidence="15">Binds 1 Fe(2+) ion per subunit.</text>
</comment>
<feature type="binding site" evidence="14">
    <location>
        <begin position="140"/>
        <end position="142"/>
    </location>
    <ligand>
        <name>2-oxoglutarate</name>
        <dbReference type="ChEBI" id="CHEBI:16810"/>
    </ligand>
</feature>
<dbReference type="PANTHER" id="PTHR16557">
    <property type="entry name" value="ALKYLATED DNA REPAIR PROTEIN ALKB-RELATED"/>
    <property type="match status" value="1"/>
</dbReference>
<evidence type="ECO:0000313" key="18">
    <source>
        <dbReference type="EMBL" id="CAA2106635.1"/>
    </source>
</evidence>
<keyword evidence="5 18" id="KW-0560">Oxidoreductase</keyword>
<gene>
    <name evidence="18" type="primary">alkB</name>
    <name evidence="18" type="ORF">VVAX_03837</name>
</gene>
<feature type="binding site" evidence="14">
    <location>
        <position position="89"/>
    </location>
    <ligand>
        <name>substrate</name>
    </ligand>
</feature>
<evidence type="ECO:0000256" key="4">
    <source>
        <dbReference type="ARBA" id="ARBA00022964"/>
    </source>
</evidence>
<dbReference type="NCBIfam" id="NF011930">
    <property type="entry name" value="PRK15401.1"/>
    <property type="match status" value="1"/>
</dbReference>
<evidence type="ECO:0000256" key="12">
    <source>
        <dbReference type="ARBA" id="ARBA00080712"/>
    </source>
</evidence>
<dbReference type="GO" id="GO:0035513">
    <property type="term" value="P:oxidative RNA demethylation"/>
    <property type="evidence" value="ECO:0007669"/>
    <property type="project" value="TreeGrafter"/>
</dbReference>
<feature type="binding site" evidence="14">
    <location>
        <position position="181"/>
    </location>
    <ligand>
        <name>substrate</name>
    </ligand>
</feature>
<keyword evidence="3" id="KW-0227">DNA damage</keyword>
<evidence type="ECO:0000256" key="2">
    <source>
        <dbReference type="ARBA" id="ARBA00022723"/>
    </source>
</evidence>
<keyword evidence="6 15" id="KW-0408">Iron</keyword>
<feature type="region of interest" description="Disordered" evidence="16">
    <location>
        <begin position="1"/>
        <end position="21"/>
    </location>
</feature>
<evidence type="ECO:0000256" key="13">
    <source>
        <dbReference type="ARBA" id="ARBA00082512"/>
    </source>
</evidence>
<feature type="domain" description="Fe2OG dioxygenase" evidence="17">
    <location>
        <begin position="133"/>
        <end position="236"/>
    </location>
</feature>
<protein>
    <recommendedName>
        <fullName evidence="11">Alpha-ketoglutarate-dependent dioxygenase AlkB</fullName>
        <ecNumber evidence="10">1.14.11.33</ecNumber>
    </recommendedName>
    <alternativeName>
        <fullName evidence="12">Alkylated DNA repair protein AlkB</fullName>
    </alternativeName>
    <alternativeName>
        <fullName evidence="13">DNA oxidative demethylase AlkB</fullName>
    </alternativeName>
</protein>
<evidence type="ECO:0000256" key="7">
    <source>
        <dbReference type="ARBA" id="ARBA00023204"/>
    </source>
</evidence>
<evidence type="ECO:0000256" key="11">
    <source>
        <dbReference type="ARBA" id="ARBA00072243"/>
    </source>
</evidence>
<feature type="binding site" evidence="14">
    <location>
        <position position="155"/>
    </location>
    <ligand>
        <name>substrate</name>
    </ligand>
</feature>
<feature type="binding site" evidence="15">
    <location>
        <position position="153"/>
    </location>
    <ligand>
        <name>Fe cation</name>
        <dbReference type="ChEBI" id="CHEBI:24875"/>
        <note>catalytic</note>
    </ligand>
</feature>
<dbReference type="PROSITE" id="PS51471">
    <property type="entry name" value="FE2OG_OXY"/>
    <property type="match status" value="1"/>
</dbReference>
<accession>A0A679JD73</accession>
<feature type="binding site" evidence="14">
    <location>
        <begin position="227"/>
        <end position="233"/>
    </location>
    <ligand>
        <name>2-oxoglutarate</name>
        <dbReference type="ChEBI" id="CHEBI:16810"/>
    </ligand>
</feature>
<comment type="function">
    <text evidence="9">Dioxygenase that repairs alkylated DNA and RNA containing 3-methylcytosine or 1-methyladenine by oxidative demethylation. Has highest activity towards 3-methylcytosine. Has lower activity towards alkylated DNA containing ethenoadenine, and no detectable activity towards 1-methylguanine or 3-methylthymine. Accepts double-stranded and single-stranded substrates. Requires molecular oxygen, alpha-ketoglutarate and iron. Provides extensive resistance to alkylating agents such as MMS and DMS (SN2 agents), but not to MMNG and MNU (SN1 agents).</text>
</comment>
<dbReference type="GO" id="GO:0035515">
    <property type="term" value="F:oxidative RNA demethylase activity"/>
    <property type="evidence" value="ECO:0007669"/>
    <property type="project" value="TreeGrafter"/>
</dbReference>
<name>A0A679JD73_VARPD</name>
<evidence type="ECO:0000256" key="8">
    <source>
        <dbReference type="ARBA" id="ARBA00050106"/>
    </source>
</evidence>
<dbReference type="InterPro" id="IPR005123">
    <property type="entry name" value="Oxoglu/Fe-dep_dioxygenase_dom"/>
</dbReference>
<evidence type="ECO:0000256" key="5">
    <source>
        <dbReference type="ARBA" id="ARBA00023002"/>
    </source>
</evidence>
<evidence type="ECO:0000256" key="10">
    <source>
        <dbReference type="ARBA" id="ARBA00066725"/>
    </source>
</evidence>
<evidence type="ECO:0000256" key="3">
    <source>
        <dbReference type="ARBA" id="ARBA00022763"/>
    </source>
</evidence>
<keyword evidence="4 18" id="KW-0223">Dioxygenase</keyword>
<evidence type="ECO:0000256" key="1">
    <source>
        <dbReference type="ARBA" id="ARBA00007879"/>
    </source>
</evidence>
<reference evidence="18" key="1">
    <citation type="submission" date="2019-12" db="EMBL/GenBank/DDBJ databases">
        <authorList>
            <person name="Cremers G."/>
        </authorList>
    </citation>
    <scope>NUCLEOTIDE SEQUENCE</scope>
    <source>
        <strain evidence="18">Vvax</strain>
    </source>
</reference>
<dbReference type="InterPro" id="IPR027450">
    <property type="entry name" value="AlkB-like"/>
</dbReference>
<dbReference type="FunFam" id="2.60.120.590:FF:000005">
    <property type="entry name" value="Alpha-ketoglutarate-dependent dioxygenase AlkB"/>
    <property type="match status" value="1"/>
</dbReference>
<evidence type="ECO:0000259" key="17">
    <source>
        <dbReference type="PROSITE" id="PS51471"/>
    </source>
</evidence>
<evidence type="ECO:0000256" key="14">
    <source>
        <dbReference type="PIRSR" id="PIRSR604574-1"/>
    </source>
</evidence>
<dbReference type="RefSeq" id="WP_339092901.1">
    <property type="nucleotide sequence ID" value="NZ_LR743507.1"/>
</dbReference>
<dbReference type="SUPFAM" id="SSF51197">
    <property type="entry name" value="Clavaminate synthase-like"/>
    <property type="match status" value="1"/>
</dbReference>
<comment type="similarity">
    <text evidence="1">Belongs to the alkB family.</text>
</comment>
<dbReference type="EMBL" id="LR743507">
    <property type="protein sequence ID" value="CAA2106635.1"/>
    <property type="molecule type" value="Genomic_DNA"/>
</dbReference>
<evidence type="ECO:0000256" key="6">
    <source>
        <dbReference type="ARBA" id="ARBA00023004"/>
    </source>
</evidence>
<dbReference type="GO" id="GO:0035516">
    <property type="term" value="F:broad specificity oxidative DNA demethylase activity"/>
    <property type="evidence" value="ECO:0007669"/>
    <property type="project" value="UniProtKB-EC"/>
</dbReference>
<dbReference type="InterPro" id="IPR004574">
    <property type="entry name" value="Alkb"/>
</dbReference>
<proteinExistence type="inferred from homology"/>
<dbReference type="EC" id="1.14.11.33" evidence="10"/>
<dbReference type="Gene3D" id="2.60.120.590">
    <property type="entry name" value="Alpha-ketoglutarate-dependent dioxygenase AlkB-like"/>
    <property type="match status" value="1"/>
</dbReference>
<organism evidence="18">
    <name type="scientific">Variovorax paradoxus</name>
    <dbReference type="NCBI Taxonomy" id="34073"/>
    <lineage>
        <taxon>Bacteria</taxon>
        <taxon>Pseudomonadati</taxon>
        <taxon>Pseudomonadota</taxon>
        <taxon>Betaproteobacteria</taxon>
        <taxon>Burkholderiales</taxon>
        <taxon>Comamonadaceae</taxon>
        <taxon>Variovorax</taxon>
    </lineage>
</organism>
<sequence length="236" mass="24955">MKNTAAATDSGRAHTGGSSSLSLFDDLPREAREPLGPGAFVLPGFALPFVNELLPAIDAVAGRAPFRHLVTPGGFTMSVALTNCGALGWTSDRRGYRYSATDPDTGLPWPPMPASFARLAREAAGAAGFENFAPDACLVNRYAPGARLSLHQDKDERDHGAPIVSVSLGMPAVFLFGGLARGDKAARVPLAHGDVVVWGGEDRLRYHGVLPLKEAPHPLLSQLGPIRINLTFRKAA</sequence>
<comment type="catalytic activity">
    <reaction evidence="8">
        <text>a methylated nucleobase within DNA + 2-oxoglutarate + O2 = a nucleobase within DNA + formaldehyde + succinate + CO2</text>
        <dbReference type="Rhea" id="RHEA:30299"/>
        <dbReference type="Rhea" id="RHEA-COMP:12192"/>
        <dbReference type="Rhea" id="RHEA-COMP:12193"/>
        <dbReference type="ChEBI" id="CHEBI:15379"/>
        <dbReference type="ChEBI" id="CHEBI:16526"/>
        <dbReference type="ChEBI" id="CHEBI:16810"/>
        <dbReference type="ChEBI" id="CHEBI:16842"/>
        <dbReference type="ChEBI" id="CHEBI:30031"/>
        <dbReference type="ChEBI" id="CHEBI:32875"/>
        <dbReference type="ChEBI" id="CHEBI:64428"/>
        <dbReference type="EC" id="1.14.11.33"/>
    </reaction>
</comment>
<dbReference type="InterPro" id="IPR037151">
    <property type="entry name" value="AlkB-like_sf"/>
</dbReference>
<feature type="binding site" evidence="15">
    <location>
        <position position="207"/>
    </location>
    <ligand>
        <name>Fe cation</name>
        <dbReference type="ChEBI" id="CHEBI:24875"/>
        <note>catalytic</note>
    </ligand>
</feature>
<keyword evidence="7" id="KW-0234">DNA repair</keyword>
<keyword evidence="2 15" id="KW-0479">Metal-binding</keyword>
<evidence type="ECO:0000256" key="15">
    <source>
        <dbReference type="PIRSR" id="PIRSR604574-2"/>
    </source>
</evidence>
<dbReference type="GO" id="GO:0006281">
    <property type="term" value="P:DNA repair"/>
    <property type="evidence" value="ECO:0007669"/>
    <property type="project" value="UniProtKB-KW"/>
</dbReference>
<evidence type="ECO:0000256" key="9">
    <source>
        <dbReference type="ARBA" id="ARBA00055649"/>
    </source>
</evidence>
<feature type="binding site" evidence="14">
    <location>
        <begin position="96"/>
        <end position="98"/>
    </location>
    <ligand>
        <name>substrate</name>
    </ligand>
</feature>
<dbReference type="GO" id="GO:0008198">
    <property type="term" value="F:ferrous iron binding"/>
    <property type="evidence" value="ECO:0007669"/>
    <property type="project" value="TreeGrafter"/>
</dbReference>
<dbReference type="PANTHER" id="PTHR16557:SF2">
    <property type="entry name" value="NUCLEIC ACID DIOXYGENASE ALKBH1"/>
    <property type="match status" value="1"/>
</dbReference>
<feature type="binding site" evidence="15">
    <location>
        <position position="151"/>
    </location>
    <ligand>
        <name>Fe cation</name>
        <dbReference type="ChEBI" id="CHEBI:24875"/>
        <note>catalytic</note>
    </ligand>
</feature>
<dbReference type="GO" id="GO:0005737">
    <property type="term" value="C:cytoplasm"/>
    <property type="evidence" value="ECO:0007669"/>
    <property type="project" value="TreeGrafter"/>
</dbReference>
<evidence type="ECO:0000256" key="16">
    <source>
        <dbReference type="SAM" id="MobiDB-lite"/>
    </source>
</evidence>
<dbReference type="AlphaFoldDB" id="A0A679JD73"/>